<gene>
    <name evidence="1" type="ORF">CACET_c31820</name>
</gene>
<reference evidence="1 2" key="1">
    <citation type="submission" date="2014-10" db="EMBL/GenBank/DDBJ databases">
        <title>Genome sequence of Clostridium aceticum DSM 1496.</title>
        <authorList>
            <person name="Poehlein A."/>
            <person name="Schiel-Bengelsdorf B."/>
            <person name="Gottschalk G."/>
            <person name="Duerre P."/>
            <person name="Daniel R."/>
        </authorList>
    </citation>
    <scope>NUCLEOTIDE SEQUENCE [LARGE SCALE GENOMIC DNA]</scope>
    <source>
        <strain evidence="1 2">DSM 1496</strain>
    </source>
</reference>
<organism evidence="1 2">
    <name type="scientific">Clostridium aceticum</name>
    <dbReference type="NCBI Taxonomy" id="84022"/>
    <lineage>
        <taxon>Bacteria</taxon>
        <taxon>Bacillati</taxon>
        <taxon>Bacillota</taxon>
        <taxon>Clostridia</taxon>
        <taxon>Eubacteriales</taxon>
        <taxon>Clostridiaceae</taxon>
        <taxon>Clostridium</taxon>
    </lineage>
</organism>
<dbReference type="KEGG" id="cace:CACET_c31820"/>
<name>A0A0D8I708_9CLOT</name>
<dbReference type="EMBL" id="CP009687">
    <property type="protein sequence ID" value="AKL96626.1"/>
    <property type="molecule type" value="Genomic_DNA"/>
</dbReference>
<dbReference type="STRING" id="84022.CACET_c31820"/>
<dbReference type="RefSeq" id="WP_044825845.1">
    <property type="nucleotide sequence ID" value="NZ_CP009687.1"/>
</dbReference>
<proteinExistence type="predicted"/>
<sequence length="118" mass="13521">MRKQKTQTFNDGIVNIYSVGNIAEIGNKPKEDLTLKADSLRYEERTVGMGRFWTAKQSQAQIDLIIRTPQRREISTQDIAIPIDGQQYKIKQVQYPPDVHPPSMDLSLERLEAAYDIS</sequence>
<keyword evidence="2" id="KW-1185">Reference proteome</keyword>
<dbReference type="PATRIC" id="fig|84022.5.peg.1336"/>
<accession>A0A0D8I708</accession>
<protein>
    <submittedName>
        <fullName evidence="1">Phage head-tail joining protein</fullName>
    </submittedName>
</protein>
<dbReference type="Proteomes" id="UP000035704">
    <property type="component" value="Chromosome"/>
</dbReference>
<evidence type="ECO:0000313" key="2">
    <source>
        <dbReference type="Proteomes" id="UP000035704"/>
    </source>
</evidence>
<dbReference type="AlphaFoldDB" id="A0A0D8I708"/>
<dbReference type="OrthoDB" id="2056242at2"/>
<evidence type="ECO:0000313" key="1">
    <source>
        <dbReference type="EMBL" id="AKL96626.1"/>
    </source>
</evidence>